<reference evidence="2" key="1">
    <citation type="submission" date="2018-01" db="EMBL/GenBank/DDBJ databases">
        <authorList>
            <consortium name="Urmite Genomes"/>
        </authorList>
    </citation>
    <scope>NUCLEOTIDE SEQUENCE [LARGE SCALE GENOMIC DNA]</scope>
    <source>
        <strain evidence="2">AFP003</strain>
    </source>
</reference>
<evidence type="ECO:0000313" key="2">
    <source>
        <dbReference type="EMBL" id="SOX51367.1"/>
    </source>
</evidence>
<comment type="caution">
    <text evidence="2">The sequence shown here is derived from an EMBL/GenBank/DDBJ whole genome shotgun (WGS) entry which is preliminary data.</text>
</comment>
<gene>
    <name evidence="2" type="ORF">MAAFP003_27</name>
</gene>
<evidence type="ECO:0000313" key="3">
    <source>
        <dbReference type="Proteomes" id="UP000236318"/>
    </source>
</evidence>
<evidence type="ECO:0000256" key="1">
    <source>
        <dbReference type="SAM" id="Phobius"/>
    </source>
</evidence>
<keyword evidence="1" id="KW-0812">Transmembrane</keyword>
<evidence type="ECO:0008006" key="4">
    <source>
        <dbReference type="Google" id="ProtNLM"/>
    </source>
</evidence>
<feature type="transmembrane region" description="Helical" evidence="1">
    <location>
        <begin position="96"/>
        <end position="117"/>
    </location>
</feature>
<sequence>MSTRALALIIGIARTGGGLTGYFWPGAFARHGQVSGAGDNADSRYVTRLFGARDMVIGVATVAGPARRTALWMGAVCDALDAASAWTARGEGKNVGWFRVATALPALFALGGALAGIRPLAERRDALG</sequence>
<dbReference type="Proteomes" id="UP000236318">
    <property type="component" value="Unassembled WGS sequence"/>
</dbReference>
<dbReference type="RefSeq" id="WP_096283347.1">
    <property type="nucleotide sequence ID" value="NZ_FXEG02000001.1"/>
</dbReference>
<accession>A0A2K4Y3P2</accession>
<dbReference type="OrthoDB" id="4640932at2"/>
<keyword evidence="1" id="KW-1133">Transmembrane helix</keyword>
<dbReference type="EMBL" id="FXEG02000001">
    <property type="protein sequence ID" value="SOX51367.1"/>
    <property type="molecule type" value="Genomic_DNA"/>
</dbReference>
<keyword evidence="3" id="KW-1185">Reference proteome</keyword>
<name>A0A2K4Y3P2_9MYCO</name>
<protein>
    <recommendedName>
        <fullName evidence="4">DUF4267 domain-containing protein</fullName>
    </recommendedName>
</protein>
<keyword evidence="1" id="KW-0472">Membrane</keyword>
<organism evidence="2 3">
    <name type="scientific">Mycobacterium ahvazicum</name>
    <dbReference type="NCBI Taxonomy" id="1964395"/>
    <lineage>
        <taxon>Bacteria</taxon>
        <taxon>Bacillati</taxon>
        <taxon>Actinomycetota</taxon>
        <taxon>Actinomycetes</taxon>
        <taxon>Mycobacteriales</taxon>
        <taxon>Mycobacteriaceae</taxon>
        <taxon>Mycobacterium</taxon>
        <taxon>Mycobacterium simiae complex</taxon>
    </lineage>
</organism>
<proteinExistence type="predicted"/>
<dbReference type="AlphaFoldDB" id="A0A2K4Y3P2"/>